<feature type="compositionally biased region" description="Basic and acidic residues" evidence="1">
    <location>
        <begin position="90"/>
        <end position="104"/>
    </location>
</feature>
<evidence type="ECO:0000313" key="3">
    <source>
        <dbReference type="Proteomes" id="UP000233556"/>
    </source>
</evidence>
<dbReference type="EMBL" id="KZ511647">
    <property type="protein sequence ID" value="PKU32206.1"/>
    <property type="molecule type" value="Genomic_DNA"/>
</dbReference>
<feature type="region of interest" description="Disordered" evidence="1">
    <location>
        <begin position="86"/>
        <end position="105"/>
    </location>
</feature>
<evidence type="ECO:0000313" key="2">
    <source>
        <dbReference type="EMBL" id="PKU32206.1"/>
    </source>
</evidence>
<sequence>MIFSDLDDLQTSLDPDALQITRPVWRKRVWSAPAAYANVLALFCWRDDEAPMVGDMDAPMQHYANNLLSAPQATVSVLKKSFGKANVSVGDKRSPTKPGREKQSTPRHILWSTLRNQGENMRNWDGKPTSALQTRVRELRSKTPAGGVLPGEVLLQFPEDSPPEGRDGLQSLIYDMQLSRMEVVGPLVKSRVALPPARRRRGIIKFIGLCGFDGLAHQNHKSVGPWWTLLHSAA</sequence>
<evidence type="ECO:0000256" key="1">
    <source>
        <dbReference type="SAM" id="MobiDB-lite"/>
    </source>
</evidence>
<organism evidence="2 3">
    <name type="scientific">Limosa lapponica baueri</name>
    <dbReference type="NCBI Taxonomy" id="1758121"/>
    <lineage>
        <taxon>Eukaryota</taxon>
        <taxon>Metazoa</taxon>
        <taxon>Chordata</taxon>
        <taxon>Craniata</taxon>
        <taxon>Vertebrata</taxon>
        <taxon>Euteleostomi</taxon>
        <taxon>Archelosauria</taxon>
        <taxon>Archosauria</taxon>
        <taxon>Dinosauria</taxon>
        <taxon>Saurischia</taxon>
        <taxon>Theropoda</taxon>
        <taxon>Coelurosauria</taxon>
        <taxon>Aves</taxon>
        <taxon>Neognathae</taxon>
        <taxon>Neoaves</taxon>
        <taxon>Charadriiformes</taxon>
        <taxon>Scolopacidae</taxon>
        <taxon>Limosa</taxon>
    </lineage>
</organism>
<dbReference type="Proteomes" id="UP000233556">
    <property type="component" value="Unassembled WGS sequence"/>
</dbReference>
<keyword evidence="3" id="KW-1185">Reference proteome</keyword>
<dbReference type="AlphaFoldDB" id="A0A2I0TEK8"/>
<accession>A0A2I0TEK8</accession>
<dbReference type="OrthoDB" id="9401779at2759"/>
<name>A0A2I0TEK8_LIMLA</name>
<reference evidence="3" key="1">
    <citation type="submission" date="2017-11" db="EMBL/GenBank/DDBJ databases">
        <authorList>
            <person name="Lima N.C."/>
            <person name="Parody-Merino A.M."/>
            <person name="Battley P.F."/>
            <person name="Fidler A.E."/>
            <person name="Prosdocimi F."/>
        </authorList>
    </citation>
    <scope>NUCLEOTIDE SEQUENCE [LARGE SCALE GENOMIC DNA]</scope>
</reference>
<gene>
    <name evidence="2" type="ORF">llap_17491</name>
</gene>
<proteinExistence type="predicted"/>
<protein>
    <submittedName>
        <fullName evidence="2">Uncharacterized protein</fullName>
    </submittedName>
</protein>
<reference evidence="3" key="2">
    <citation type="submission" date="2017-12" db="EMBL/GenBank/DDBJ databases">
        <title>Genome sequence of the Bar-tailed Godwit (Limosa lapponica baueri).</title>
        <authorList>
            <person name="Lima N.C.B."/>
            <person name="Parody-Merino A.M."/>
            <person name="Battley P.F."/>
            <person name="Fidler A.E."/>
            <person name="Prosdocimi F."/>
        </authorList>
    </citation>
    <scope>NUCLEOTIDE SEQUENCE [LARGE SCALE GENOMIC DNA]</scope>
</reference>